<organism evidence="1 2">
    <name type="scientific">Protopolystoma xenopodis</name>
    <dbReference type="NCBI Taxonomy" id="117903"/>
    <lineage>
        <taxon>Eukaryota</taxon>
        <taxon>Metazoa</taxon>
        <taxon>Spiralia</taxon>
        <taxon>Lophotrochozoa</taxon>
        <taxon>Platyhelminthes</taxon>
        <taxon>Monogenea</taxon>
        <taxon>Polyopisthocotylea</taxon>
        <taxon>Polystomatidea</taxon>
        <taxon>Polystomatidae</taxon>
        <taxon>Protopolystoma</taxon>
    </lineage>
</organism>
<name>A0A3S5CIS5_9PLAT</name>
<sequence length="96" mass="10691">MTMLTDDVGVTSMNVPRTRYATLIPFLWPSNHSLGLNSSRPFLNLTCRLFLSPGLLSSAFNQQLTHLGFSLVARLKRSAKMRYALVACTWVLCASL</sequence>
<proteinExistence type="predicted"/>
<evidence type="ECO:0000313" key="2">
    <source>
        <dbReference type="Proteomes" id="UP000784294"/>
    </source>
</evidence>
<protein>
    <submittedName>
        <fullName evidence="1">Uncharacterized protein</fullName>
    </submittedName>
</protein>
<reference evidence="1" key="1">
    <citation type="submission" date="2018-11" db="EMBL/GenBank/DDBJ databases">
        <authorList>
            <consortium name="Pathogen Informatics"/>
        </authorList>
    </citation>
    <scope>NUCLEOTIDE SEQUENCE</scope>
</reference>
<dbReference type="EMBL" id="CAAALY010012473">
    <property type="protein sequence ID" value="VEL11665.1"/>
    <property type="molecule type" value="Genomic_DNA"/>
</dbReference>
<gene>
    <name evidence="1" type="ORF">PXEA_LOCUS5105</name>
</gene>
<comment type="caution">
    <text evidence="1">The sequence shown here is derived from an EMBL/GenBank/DDBJ whole genome shotgun (WGS) entry which is preliminary data.</text>
</comment>
<evidence type="ECO:0000313" key="1">
    <source>
        <dbReference type="EMBL" id="VEL11665.1"/>
    </source>
</evidence>
<accession>A0A3S5CIS5</accession>
<dbReference type="Proteomes" id="UP000784294">
    <property type="component" value="Unassembled WGS sequence"/>
</dbReference>
<keyword evidence="2" id="KW-1185">Reference proteome</keyword>
<dbReference type="AlphaFoldDB" id="A0A3S5CIS5"/>